<gene>
    <name evidence="3" type="ORF">TIS948_LOCUS22519</name>
</gene>
<sequence length="1256" mass="142921">MRSSFSFFRKNQNNSSSSSLENDSKSDDDDDDDEDDNHRINVERYKARTIQNDNTNMLECPSDYDDSCSQSDDSNNNNDDDDDEKENDLFTSSTNTQSPFLTRQVTLYEEDWPRRHSLDENNFRKSIYRGENSLLETEHDKGLFLDSNQHRLFPPERNKLVGNLNTKHQPRNTHKSLSSDFKASTQQLHSLSELDSMQTTTSSSSRTKSSNSMISPLRTSRANDDQRRPISKIPVRTNSSSQSRSRSPAATTNRSENLFIKIESFHFDSSHVRHVQSAAAPSKIPVPVPAATSSKGAFRFFTANDRASSSSSSSLQMPSIKEAKQQPPSQTNKKASPFTPIAQPKTVSLPKKISSSAGHTPAINQRPIQLPSSDDDDSETNHLPEADLKLKLKEQKRHGKQTGELLNKLHENYEELLEKYAQAENTIDQLRFQPKMLGDNTPPINSAEGTVHFIQQPKVQMADLQSNGIYHSINSTPFSSIRQVHSITSATTTTTTRSVEKSTSPSGTVESVFFDESPQQKIIVQELTTPETVRLDLLIQTKTLAEKMKSFITLMDANQLSLAEQKQVYENIKEDYEKLLKAYDTSKHSNDLADIDFDADLNNELETMKQLLKEIVKRITDNLLGKSNSGSENGHLTREGSQLSQSSHRSSICNHGDLMDQYQKIMNAVNADTVEQNPALKSLNTGLETGSRQLRKSYSHDSTRSDIANRDPPTTKNKQPYVYVSGNSDDDQQQISDSTPVPLSKGMESASFSVDHIPFTSTKQYQQVDEEQAHIHGVPTTTTITKKKKYPTKQTFQEYDNLENVSQSKRNNRTQQKKLTHIYQNDKELTTSSVSIPRTGTRCSASSMRTRNSDYDSGIGTNNTTKLSRDSKLNTSTMDESHYQSLDEEQRRYSDEEQGDYNQEKQKRELFFCIYFYCYRIDFKSFIVTFKWFRCSGAASPGSPYSKYTKKFDRPSSSKQLDDNRRRKPSGHSDAYPSDLEAHLTGSFDTYPQSASSKKRSYYNLSPQRSTTQRSHSKATSHRSLSNDSIDLDSYKTRPYRPQTAPQISSKLESNRKMSRKYQSGFIQQNSLSSRNRETMYKSSFYVDQAHTHRNSQEKLNQNARQYNKQTQPANKLYLDPQTGVIYRYAEEKTKPSTVTYYRPASQTKSTQNLYKCDECGSVTSYFHRHHIDSNLRRVTSDIDDPGYESGNRKLKRYRKFIDDLASSDSDSEDKLTCTDLNGLNEAFERARKVQERSQNLSKHISRQLKLVLSTI</sequence>
<feature type="region of interest" description="Disordered" evidence="2">
    <location>
        <begin position="1"/>
        <end position="97"/>
    </location>
</feature>
<protein>
    <submittedName>
        <fullName evidence="3">Uncharacterized protein</fullName>
    </submittedName>
</protein>
<feature type="compositionally biased region" description="Basic and acidic residues" evidence="2">
    <location>
        <begin position="36"/>
        <end position="46"/>
    </location>
</feature>
<dbReference type="OrthoDB" id="10035553at2759"/>
<dbReference type="Proteomes" id="UP000663825">
    <property type="component" value="Unassembled WGS sequence"/>
</dbReference>
<dbReference type="AlphaFoldDB" id="A0A817VCN9"/>
<accession>A0A817VCN9</accession>
<feature type="compositionally biased region" description="Polar residues" evidence="2">
    <location>
        <begin position="987"/>
        <end position="996"/>
    </location>
</feature>
<feature type="compositionally biased region" description="Polar residues" evidence="2">
    <location>
        <begin position="830"/>
        <end position="850"/>
    </location>
</feature>
<comment type="caution">
    <text evidence="3">The sequence shown here is derived from an EMBL/GenBank/DDBJ whole genome shotgun (WGS) entry which is preliminary data.</text>
</comment>
<feature type="compositionally biased region" description="Basic and acidic residues" evidence="2">
    <location>
        <begin position="950"/>
        <end position="965"/>
    </location>
</feature>
<feature type="compositionally biased region" description="Low complexity" evidence="2">
    <location>
        <begin position="641"/>
        <end position="651"/>
    </location>
</feature>
<reference evidence="3" key="1">
    <citation type="submission" date="2021-02" db="EMBL/GenBank/DDBJ databases">
        <authorList>
            <person name="Nowell W R."/>
        </authorList>
    </citation>
    <scope>NUCLEOTIDE SEQUENCE</scope>
</reference>
<feature type="compositionally biased region" description="Low complexity" evidence="2">
    <location>
        <begin position="1"/>
        <end position="21"/>
    </location>
</feature>
<feature type="region of interest" description="Disordered" evidence="2">
    <location>
        <begin position="624"/>
        <end position="654"/>
    </location>
</feature>
<feature type="compositionally biased region" description="Low complexity" evidence="2">
    <location>
        <begin position="67"/>
        <end position="77"/>
    </location>
</feature>
<evidence type="ECO:0000313" key="4">
    <source>
        <dbReference type="Proteomes" id="UP000663825"/>
    </source>
</evidence>
<feature type="compositionally biased region" description="Polar residues" evidence="2">
    <location>
        <begin position="1003"/>
        <end position="1014"/>
    </location>
</feature>
<feature type="region of interest" description="Disordered" evidence="2">
    <location>
        <begin position="941"/>
        <end position="1056"/>
    </location>
</feature>
<proteinExistence type="predicted"/>
<evidence type="ECO:0000313" key="3">
    <source>
        <dbReference type="EMBL" id="CAF3342765.1"/>
    </source>
</evidence>
<feature type="compositionally biased region" description="Polar residues" evidence="2">
    <location>
        <begin position="353"/>
        <end position="372"/>
    </location>
</feature>
<feature type="compositionally biased region" description="Polar residues" evidence="2">
    <location>
        <begin position="682"/>
        <end position="692"/>
    </location>
</feature>
<feature type="compositionally biased region" description="Polar residues" evidence="2">
    <location>
        <begin position="625"/>
        <end position="634"/>
    </location>
</feature>
<evidence type="ECO:0000256" key="2">
    <source>
        <dbReference type="SAM" id="MobiDB-lite"/>
    </source>
</evidence>
<name>A0A817VCN9_9BILA</name>
<feature type="coiled-coil region" evidence="1">
    <location>
        <begin position="406"/>
        <end position="433"/>
    </location>
</feature>
<dbReference type="EMBL" id="CAJNXB010003877">
    <property type="protein sequence ID" value="CAF3342765.1"/>
    <property type="molecule type" value="Genomic_DNA"/>
</dbReference>
<feature type="region of interest" description="Disordered" evidence="2">
    <location>
        <begin position="155"/>
        <end position="255"/>
    </location>
</feature>
<organism evidence="3 4">
    <name type="scientific">Rotaria socialis</name>
    <dbReference type="NCBI Taxonomy" id="392032"/>
    <lineage>
        <taxon>Eukaryota</taxon>
        <taxon>Metazoa</taxon>
        <taxon>Spiralia</taxon>
        <taxon>Gnathifera</taxon>
        <taxon>Rotifera</taxon>
        <taxon>Eurotatoria</taxon>
        <taxon>Bdelloidea</taxon>
        <taxon>Philodinida</taxon>
        <taxon>Philodinidae</taxon>
        <taxon>Rotaria</taxon>
    </lineage>
</organism>
<feature type="region of interest" description="Disordered" evidence="2">
    <location>
        <begin position="682"/>
        <end position="746"/>
    </location>
</feature>
<evidence type="ECO:0000256" key="1">
    <source>
        <dbReference type="SAM" id="Coils"/>
    </source>
</evidence>
<feature type="compositionally biased region" description="Basic and acidic residues" evidence="2">
    <location>
        <begin position="698"/>
        <end position="709"/>
    </location>
</feature>
<feature type="coiled-coil region" evidence="1">
    <location>
        <begin position="562"/>
        <end position="622"/>
    </location>
</feature>
<feature type="compositionally biased region" description="Acidic residues" evidence="2">
    <location>
        <begin position="26"/>
        <end position="35"/>
    </location>
</feature>
<feature type="region of interest" description="Disordered" evidence="2">
    <location>
        <begin position="307"/>
        <end position="382"/>
    </location>
</feature>
<feature type="region of interest" description="Disordered" evidence="2">
    <location>
        <begin position="830"/>
        <end position="901"/>
    </location>
</feature>
<feature type="compositionally biased region" description="Polar residues" evidence="2">
    <location>
        <begin position="175"/>
        <end position="195"/>
    </location>
</feature>
<keyword evidence="1" id="KW-0175">Coiled coil</keyword>
<feature type="compositionally biased region" description="Low complexity" evidence="2">
    <location>
        <begin position="196"/>
        <end position="215"/>
    </location>
</feature>